<dbReference type="InterPro" id="IPR051449">
    <property type="entry name" value="ABC-2_transporter_component"/>
</dbReference>
<evidence type="ECO:0000313" key="8">
    <source>
        <dbReference type="EMBL" id="NEY72193.1"/>
    </source>
</evidence>
<keyword evidence="3 6" id="KW-0812">Transmembrane</keyword>
<dbReference type="EMBL" id="JAAIWM010000003">
    <property type="protein sequence ID" value="NEY72193.1"/>
    <property type="molecule type" value="Genomic_DNA"/>
</dbReference>
<feature type="transmembrane region" description="Helical" evidence="6">
    <location>
        <begin position="171"/>
        <end position="192"/>
    </location>
</feature>
<keyword evidence="4 6" id="KW-1133">Transmembrane helix</keyword>
<dbReference type="AlphaFoldDB" id="A0A6M0Q7D2"/>
<dbReference type="RefSeq" id="WP_163179655.1">
    <property type="nucleotide sequence ID" value="NZ_JAAIWM010000003.1"/>
</dbReference>
<evidence type="ECO:0000256" key="1">
    <source>
        <dbReference type="ARBA" id="ARBA00004651"/>
    </source>
</evidence>
<gene>
    <name evidence="8" type="ORF">G4D63_10700</name>
</gene>
<dbReference type="PANTHER" id="PTHR30294">
    <property type="entry name" value="MEMBRANE COMPONENT OF ABC TRANSPORTER YHHJ-RELATED"/>
    <property type="match status" value="1"/>
</dbReference>
<feature type="transmembrane region" description="Helical" evidence="6">
    <location>
        <begin position="356"/>
        <end position="375"/>
    </location>
</feature>
<feature type="transmembrane region" description="Helical" evidence="6">
    <location>
        <begin position="300"/>
        <end position="317"/>
    </location>
</feature>
<keyword evidence="9" id="KW-1185">Reference proteome</keyword>
<keyword evidence="2" id="KW-1003">Cell membrane</keyword>
<evidence type="ECO:0000259" key="7">
    <source>
        <dbReference type="Pfam" id="PF12698"/>
    </source>
</evidence>
<dbReference type="GO" id="GO:0005886">
    <property type="term" value="C:plasma membrane"/>
    <property type="evidence" value="ECO:0007669"/>
    <property type="project" value="UniProtKB-SubCell"/>
</dbReference>
<keyword evidence="5 6" id="KW-0472">Membrane</keyword>
<evidence type="ECO:0000256" key="3">
    <source>
        <dbReference type="ARBA" id="ARBA00022692"/>
    </source>
</evidence>
<dbReference type="GO" id="GO:0140359">
    <property type="term" value="F:ABC-type transporter activity"/>
    <property type="evidence" value="ECO:0007669"/>
    <property type="project" value="InterPro"/>
</dbReference>
<evidence type="ECO:0000256" key="2">
    <source>
        <dbReference type="ARBA" id="ARBA00022475"/>
    </source>
</evidence>
<feature type="transmembrane region" description="Helical" evidence="6">
    <location>
        <begin position="20"/>
        <end position="38"/>
    </location>
</feature>
<feature type="domain" description="ABC-2 type transporter transmembrane" evidence="7">
    <location>
        <begin position="21"/>
        <end position="374"/>
    </location>
</feature>
<comment type="subcellular location">
    <subcellularLocation>
        <location evidence="1">Cell membrane</location>
        <topology evidence="1">Multi-pass membrane protein</topology>
    </subcellularLocation>
</comment>
<evidence type="ECO:0000256" key="5">
    <source>
        <dbReference type="ARBA" id="ARBA00023136"/>
    </source>
</evidence>
<proteinExistence type="predicted"/>
<evidence type="ECO:0000256" key="6">
    <source>
        <dbReference type="SAM" id="Phobius"/>
    </source>
</evidence>
<dbReference type="InterPro" id="IPR013525">
    <property type="entry name" value="ABC2_TM"/>
</dbReference>
<evidence type="ECO:0000313" key="9">
    <source>
        <dbReference type="Proteomes" id="UP000481043"/>
    </source>
</evidence>
<feature type="transmembrane region" description="Helical" evidence="6">
    <location>
        <begin position="329"/>
        <end position="350"/>
    </location>
</feature>
<comment type="caution">
    <text evidence="8">The sequence shown here is derived from an EMBL/GenBank/DDBJ whole genome shotgun (WGS) entry which is preliminary data.</text>
</comment>
<name>A0A6M0Q7D2_9BACI</name>
<evidence type="ECO:0000256" key="4">
    <source>
        <dbReference type="ARBA" id="ARBA00022989"/>
    </source>
</evidence>
<dbReference type="Proteomes" id="UP000481043">
    <property type="component" value="Unassembled WGS sequence"/>
</dbReference>
<protein>
    <submittedName>
        <fullName evidence="8">ABC transporter permease</fullName>
    </submittedName>
</protein>
<organism evidence="8 9">
    <name type="scientific">Bacillus mesophilus</name>
    <dbReference type="NCBI Taxonomy" id="1808955"/>
    <lineage>
        <taxon>Bacteria</taxon>
        <taxon>Bacillati</taxon>
        <taxon>Bacillota</taxon>
        <taxon>Bacilli</taxon>
        <taxon>Bacillales</taxon>
        <taxon>Bacillaceae</taxon>
        <taxon>Bacillus</taxon>
    </lineage>
</organism>
<dbReference type="Pfam" id="PF12698">
    <property type="entry name" value="ABC2_membrane_3"/>
    <property type="match status" value="1"/>
</dbReference>
<accession>A0A6M0Q7D2</accession>
<dbReference type="PANTHER" id="PTHR30294:SF29">
    <property type="entry name" value="MULTIDRUG ABC TRANSPORTER PERMEASE YBHS-RELATED"/>
    <property type="match status" value="1"/>
</dbReference>
<feature type="transmembrane region" description="Helical" evidence="6">
    <location>
        <begin position="269"/>
        <end position="294"/>
    </location>
</feature>
<reference evidence="8 9" key="1">
    <citation type="submission" date="2020-02" db="EMBL/GenBank/DDBJ databases">
        <title>Bacillus aquiflavi sp. nov., isolated from yellow water of strong flavor Chinese baijiu in Yibin region of China.</title>
        <authorList>
            <person name="Xie J."/>
        </authorList>
    </citation>
    <scope>NUCLEOTIDE SEQUENCE [LARGE SCALE GENOMIC DNA]</scope>
    <source>
        <strain evidence="8 9">SA4</strain>
    </source>
</reference>
<sequence>MKPLWIAFLFHFREQTRSKGFRITSVVISAVILGFFAYNHFMTKQEEVVISVVNTTSFDINVEEVEGAIEGGIVSLKRVEDVKEEQEKIKTQDVDHLLIIEEKESIPLVSYFYHRYPDTSVIFPFVTQLQQQYISSVTSKHSLSPEVTKELYTTIPVEKNMLAENTGSLGIVYVFIFLMYTFILMFGQGIAMNITGEKSTRVMEVMITKIKPIYMLFAKVLSNLCAGLIQVSIFFLAGYVAYLIGWLNVDQFSIFGFEFDLSQIDANLIFAFIFFFSCGYLVYALCFAALGSLISRTEDLGSVMGPVMILVIGALMVGMRTMMDPTGMLVSFSTYFPFFSPIVAFAKFVMGEITTIELVISGGILLTSILLIAYLSSRIYVKGVMVYGEKFKWSQLSELVKKEKVRQL</sequence>